<dbReference type="Pfam" id="PF04142">
    <property type="entry name" value="Nuc_sug_transp"/>
    <property type="match status" value="2"/>
</dbReference>
<feature type="transmembrane region" description="Helical" evidence="6">
    <location>
        <begin position="240"/>
        <end position="262"/>
    </location>
</feature>
<keyword evidence="7" id="KW-0762">Sugar transport</keyword>
<organism evidence="7 8">
    <name type="scientific">Rickenella mellea</name>
    <dbReference type="NCBI Taxonomy" id="50990"/>
    <lineage>
        <taxon>Eukaryota</taxon>
        <taxon>Fungi</taxon>
        <taxon>Dikarya</taxon>
        <taxon>Basidiomycota</taxon>
        <taxon>Agaricomycotina</taxon>
        <taxon>Agaricomycetes</taxon>
        <taxon>Hymenochaetales</taxon>
        <taxon>Rickenellaceae</taxon>
        <taxon>Rickenella</taxon>
    </lineage>
</organism>
<dbReference type="VEuPathDB" id="FungiDB:BD410DRAFT_771463"/>
<dbReference type="AlphaFoldDB" id="A0A4Y7Q2N0"/>
<dbReference type="GO" id="GO:0000139">
    <property type="term" value="C:Golgi membrane"/>
    <property type="evidence" value="ECO:0007669"/>
    <property type="project" value="InterPro"/>
</dbReference>
<accession>A0A4Y7Q2N0</accession>
<dbReference type="PANTHER" id="PTHR10231">
    <property type="entry name" value="NUCLEOTIDE-SUGAR TRANSMEMBRANE TRANSPORTER"/>
    <property type="match status" value="1"/>
</dbReference>
<evidence type="ECO:0000313" key="7">
    <source>
        <dbReference type="EMBL" id="TDL21546.1"/>
    </source>
</evidence>
<proteinExistence type="predicted"/>
<sequence>MAQHESTATYYKLQDLGSGGLGAPAVIDTTPRLFGMPLKYVSLITLAIQNAALALIMHYSRISTPPDKKYSAATAVLLVELLKGSISFCIAYHRVDEHGARTQPPQQQNFPRKAAKEGFLGDVCRRVGCVTERLGRLRREVFSPDCWKLSIPAILYVIQNNLQYIAASNLSAATFQVTYQMKILTTAFFSVVLLRRQLSRAKWASLCALALGVGIVQIQSGDAGAKVGGGGMLEGASEMHPLTGLTAVLCACFTSGLAGVYFEMVLKGSHADLWVRNVQLSLFSIVPALVPIFVSPSSFSPSSSPSTHSSSPPPSPPSPSTHGILQTAFANFTPSAYLTILTQVLGGLLTAIVIKHADNILKGFATSLSIILAFLVGMLAFGERATAGFVGGAGVVLVATWVYNRGEGARREGSGSGREVVVFDEREGDGDGELRDPEELSPRQIAKLDALSVGTRDPTRSTSISAASSSATLLESPSSSSPSEHSSPPK</sequence>
<dbReference type="OrthoDB" id="408493at2759"/>
<feature type="transmembrane region" description="Helical" evidence="6">
    <location>
        <begin position="40"/>
        <end position="59"/>
    </location>
</feature>
<evidence type="ECO:0000256" key="3">
    <source>
        <dbReference type="ARBA" id="ARBA00022989"/>
    </source>
</evidence>
<comment type="subcellular location">
    <subcellularLocation>
        <location evidence="1">Membrane</location>
        <topology evidence="1">Multi-pass membrane protein</topology>
    </subcellularLocation>
</comment>
<evidence type="ECO:0000313" key="8">
    <source>
        <dbReference type="Proteomes" id="UP000294933"/>
    </source>
</evidence>
<name>A0A4Y7Q2N0_9AGAM</name>
<feature type="transmembrane region" description="Helical" evidence="6">
    <location>
        <begin position="387"/>
        <end position="404"/>
    </location>
</feature>
<feature type="compositionally biased region" description="Basic and acidic residues" evidence="5">
    <location>
        <begin position="432"/>
        <end position="441"/>
    </location>
</feature>
<dbReference type="EMBL" id="ML170180">
    <property type="protein sequence ID" value="TDL21546.1"/>
    <property type="molecule type" value="Genomic_DNA"/>
</dbReference>
<evidence type="ECO:0000256" key="6">
    <source>
        <dbReference type="SAM" id="Phobius"/>
    </source>
</evidence>
<protein>
    <submittedName>
        <fullName evidence="7">Nucleotide-sugar transporter</fullName>
    </submittedName>
</protein>
<keyword evidence="2 6" id="KW-0812">Transmembrane</keyword>
<gene>
    <name evidence="7" type="ORF">BD410DRAFT_771463</name>
</gene>
<evidence type="ECO:0000256" key="1">
    <source>
        <dbReference type="ARBA" id="ARBA00004141"/>
    </source>
</evidence>
<feature type="transmembrane region" description="Helical" evidence="6">
    <location>
        <begin position="274"/>
        <end position="294"/>
    </location>
</feature>
<evidence type="ECO:0000256" key="5">
    <source>
        <dbReference type="SAM" id="MobiDB-lite"/>
    </source>
</evidence>
<keyword evidence="8" id="KW-1185">Reference proteome</keyword>
<keyword evidence="4 6" id="KW-0472">Membrane</keyword>
<keyword evidence="7" id="KW-0813">Transport</keyword>
<dbReference type="STRING" id="50990.A0A4Y7Q2N0"/>
<evidence type="ECO:0000256" key="4">
    <source>
        <dbReference type="ARBA" id="ARBA00023136"/>
    </source>
</evidence>
<dbReference type="InterPro" id="IPR037185">
    <property type="entry name" value="EmrE-like"/>
</dbReference>
<dbReference type="GO" id="GO:0015165">
    <property type="term" value="F:pyrimidine nucleotide-sugar transmembrane transporter activity"/>
    <property type="evidence" value="ECO:0007669"/>
    <property type="project" value="InterPro"/>
</dbReference>
<dbReference type="SUPFAM" id="SSF103481">
    <property type="entry name" value="Multidrug resistance efflux transporter EmrE"/>
    <property type="match status" value="2"/>
</dbReference>
<feature type="transmembrane region" description="Helical" evidence="6">
    <location>
        <begin position="203"/>
        <end position="220"/>
    </location>
</feature>
<reference evidence="7 8" key="1">
    <citation type="submission" date="2018-06" db="EMBL/GenBank/DDBJ databases">
        <title>A transcriptomic atlas of mushroom development highlights an independent origin of complex multicellularity.</title>
        <authorList>
            <consortium name="DOE Joint Genome Institute"/>
            <person name="Krizsan K."/>
            <person name="Almasi E."/>
            <person name="Merenyi Z."/>
            <person name="Sahu N."/>
            <person name="Viragh M."/>
            <person name="Koszo T."/>
            <person name="Mondo S."/>
            <person name="Kiss B."/>
            <person name="Balint B."/>
            <person name="Kues U."/>
            <person name="Barry K."/>
            <person name="Hegedus J.C."/>
            <person name="Henrissat B."/>
            <person name="Johnson J."/>
            <person name="Lipzen A."/>
            <person name="Ohm R."/>
            <person name="Nagy I."/>
            <person name="Pangilinan J."/>
            <person name="Yan J."/>
            <person name="Xiong Y."/>
            <person name="Grigoriev I.V."/>
            <person name="Hibbett D.S."/>
            <person name="Nagy L.G."/>
        </authorList>
    </citation>
    <scope>NUCLEOTIDE SEQUENCE [LARGE SCALE GENOMIC DNA]</scope>
    <source>
        <strain evidence="7 8">SZMC22713</strain>
    </source>
</reference>
<feature type="transmembrane region" description="Helical" evidence="6">
    <location>
        <begin position="361"/>
        <end position="381"/>
    </location>
</feature>
<feature type="transmembrane region" description="Helical" evidence="6">
    <location>
        <begin position="335"/>
        <end position="354"/>
    </location>
</feature>
<dbReference type="NCBIfam" id="TIGR00803">
    <property type="entry name" value="nst"/>
    <property type="match status" value="1"/>
</dbReference>
<evidence type="ECO:0000256" key="2">
    <source>
        <dbReference type="ARBA" id="ARBA00022692"/>
    </source>
</evidence>
<dbReference type="InterPro" id="IPR007271">
    <property type="entry name" value="Nuc_sug_transpt"/>
</dbReference>
<dbReference type="Proteomes" id="UP000294933">
    <property type="component" value="Unassembled WGS sequence"/>
</dbReference>
<feature type="region of interest" description="Disordered" evidence="5">
    <location>
        <begin position="408"/>
        <end position="490"/>
    </location>
</feature>
<keyword evidence="3 6" id="KW-1133">Transmembrane helix</keyword>
<feature type="compositionally biased region" description="Low complexity" evidence="5">
    <location>
        <begin position="461"/>
        <end position="490"/>
    </location>
</feature>